<comment type="caution">
    <text evidence="3">The sequence shown here is derived from an EMBL/GenBank/DDBJ whole genome shotgun (WGS) entry which is preliminary data.</text>
</comment>
<dbReference type="InterPro" id="IPR011990">
    <property type="entry name" value="TPR-like_helical_dom_sf"/>
</dbReference>
<dbReference type="AlphaFoldDB" id="A0A328C6I7"/>
<evidence type="ECO:0000256" key="2">
    <source>
        <dbReference type="SAM" id="SignalP"/>
    </source>
</evidence>
<reference evidence="3 4" key="1">
    <citation type="submission" date="2018-05" db="EMBL/GenBank/DDBJ databases">
        <title>Lujinxingia marina gen. nov. sp. nov., a new facultative anaerobic member of the class Deltaproteobacteria, and proposal of Lujinxingaceae fam. nov.</title>
        <authorList>
            <person name="Li C.-M."/>
        </authorList>
    </citation>
    <scope>NUCLEOTIDE SEQUENCE [LARGE SCALE GENOMIC DNA]</scope>
    <source>
        <strain evidence="3 4">B210</strain>
    </source>
</reference>
<feature type="transmembrane region" description="Helical" evidence="1">
    <location>
        <begin position="219"/>
        <end position="238"/>
    </location>
</feature>
<proteinExistence type="predicted"/>
<feature type="transmembrane region" description="Helical" evidence="1">
    <location>
        <begin position="153"/>
        <end position="178"/>
    </location>
</feature>
<protein>
    <submittedName>
        <fullName evidence="3">Uncharacterized protein</fullName>
    </submittedName>
</protein>
<dbReference type="EMBL" id="QHKO01000003">
    <property type="protein sequence ID" value="RAL23129.1"/>
    <property type="molecule type" value="Genomic_DNA"/>
</dbReference>
<dbReference type="RefSeq" id="WP_111729657.1">
    <property type="nucleotide sequence ID" value="NZ_QHKO01000003.1"/>
</dbReference>
<feature type="chain" id="PRO_5016249102" evidence="2">
    <location>
        <begin position="32"/>
        <end position="269"/>
    </location>
</feature>
<keyword evidence="4" id="KW-1185">Reference proteome</keyword>
<evidence type="ECO:0000313" key="3">
    <source>
        <dbReference type="EMBL" id="RAL23129.1"/>
    </source>
</evidence>
<name>A0A328C6I7_9DELT</name>
<evidence type="ECO:0000313" key="4">
    <source>
        <dbReference type="Proteomes" id="UP000249169"/>
    </source>
</evidence>
<gene>
    <name evidence="3" type="ORF">DL240_09615</name>
</gene>
<accession>A0A328C6I7</accession>
<dbReference type="SUPFAM" id="SSF48452">
    <property type="entry name" value="TPR-like"/>
    <property type="match status" value="1"/>
</dbReference>
<dbReference type="OrthoDB" id="5512057at2"/>
<feature type="signal peptide" evidence="2">
    <location>
        <begin position="1"/>
        <end position="31"/>
    </location>
</feature>
<keyword evidence="1" id="KW-1133">Transmembrane helix</keyword>
<sequence>MIAMTLFAPRHRLLALLLTTSLLFAPTAAFAQDDAHERATAFYQEASEAYSQGRFGRAVDLLEQAFAHDPNLIYRYNQILAYQGMGKLDEALRMLDIYAETMAQDGRFEDLPELRGQLEAAIAERDAAPEATPAPAPAPLAAPPEAAEPASNVMAWSLVGAGGVALAASALFGSGLLIDDTLERLEVSRTEGTAHPVYAGAQSRNDDVSQLRTHQTLTVAFLAGGVALGAAGATMLFLNPRASEPDAGALHIAPMFTGRSAGAILGGRF</sequence>
<keyword evidence="1" id="KW-0812">Transmembrane</keyword>
<dbReference type="Proteomes" id="UP000249169">
    <property type="component" value="Unassembled WGS sequence"/>
</dbReference>
<keyword evidence="1" id="KW-0472">Membrane</keyword>
<keyword evidence="2" id="KW-0732">Signal</keyword>
<dbReference type="Gene3D" id="1.25.40.10">
    <property type="entry name" value="Tetratricopeptide repeat domain"/>
    <property type="match status" value="1"/>
</dbReference>
<organism evidence="3 4">
    <name type="scientific">Lujinxingia litoralis</name>
    <dbReference type="NCBI Taxonomy" id="2211119"/>
    <lineage>
        <taxon>Bacteria</taxon>
        <taxon>Deltaproteobacteria</taxon>
        <taxon>Bradymonadales</taxon>
        <taxon>Lujinxingiaceae</taxon>
        <taxon>Lujinxingia</taxon>
    </lineage>
</organism>
<evidence type="ECO:0000256" key="1">
    <source>
        <dbReference type="SAM" id="Phobius"/>
    </source>
</evidence>